<dbReference type="AlphaFoldDB" id="A0A5J6QHF0"/>
<evidence type="ECO:0000313" key="2">
    <source>
        <dbReference type="Proteomes" id="UP000327179"/>
    </source>
</evidence>
<gene>
    <name evidence="1" type="ORF">FXN65_07415</name>
</gene>
<proteinExistence type="predicted"/>
<organism evidence="1 2">
    <name type="scientific">Metapseudomonas lalkuanensis</name>
    <dbReference type="NCBI Taxonomy" id="2604832"/>
    <lineage>
        <taxon>Bacteria</taxon>
        <taxon>Pseudomonadati</taxon>
        <taxon>Pseudomonadota</taxon>
        <taxon>Gammaproteobacteria</taxon>
        <taxon>Pseudomonadales</taxon>
        <taxon>Pseudomonadaceae</taxon>
        <taxon>Metapseudomonas</taxon>
    </lineage>
</organism>
<dbReference type="RefSeq" id="WP_151132440.1">
    <property type="nucleotide sequence ID" value="NZ_CP043311.1"/>
</dbReference>
<reference evidence="1 2" key="1">
    <citation type="submission" date="2019-08" db="EMBL/GenBank/DDBJ databases">
        <title>Whole-genome Sequencing of e-waste polymer degrading bacterium Pseudomonas sp. strain PE08.</title>
        <authorList>
            <person name="Kirdat K."/>
            <person name="Debbarma P."/>
            <person name="Narawade N."/>
            <person name="Suyal D."/>
            <person name="Thorat V."/>
            <person name="Shouche Y."/>
            <person name="Goel R."/>
            <person name="Yadav A."/>
        </authorList>
    </citation>
    <scope>NUCLEOTIDE SEQUENCE [LARGE SCALE GENOMIC DNA]</scope>
    <source>
        <strain evidence="1 2">PE08</strain>
    </source>
</reference>
<evidence type="ECO:0000313" key="1">
    <source>
        <dbReference type="EMBL" id="QEY61897.1"/>
    </source>
</evidence>
<name>A0A5J6QHF0_9GAMM</name>
<dbReference type="Proteomes" id="UP000327179">
    <property type="component" value="Chromosome"/>
</dbReference>
<evidence type="ECO:0008006" key="3">
    <source>
        <dbReference type="Google" id="ProtNLM"/>
    </source>
</evidence>
<dbReference type="EMBL" id="CP043311">
    <property type="protein sequence ID" value="QEY61897.1"/>
    <property type="molecule type" value="Genomic_DNA"/>
</dbReference>
<sequence length="217" mass="24528">MSRIPTRLSFARHPLLAGVLTSCLLLAGCAGFRSGVESRAVVDGQEADERGRIQLADVALTLDLHNQIQQNDFQVILFVVPVMYDPVDKPRYNENDGIRLLLEIQPATADFRFRPERVVLTVDGRPLPPEKVSLIMVRDPEQFPLDGFQAIDQSPAGLDYRLRVPRRSWQFILKFAAPVPQPSSEIQLDLSRALERPGKPPLPLIHFRSRPWNQGYT</sequence>
<dbReference type="PROSITE" id="PS51257">
    <property type="entry name" value="PROKAR_LIPOPROTEIN"/>
    <property type="match status" value="1"/>
</dbReference>
<accession>A0A5J6QHF0</accession>
<dbReference type="KEGG" id="plal:FXN65_07415"/>
<keyword evidence="2" id="KW-1185">Reference proteome</keyword>
<protein>
    <recommendedName>
        <fullName evidence="3">Lipoprotein</fullName>
    </recommendedName>
</protein>